<evidence type="ECO:0000256" key="1">
    <source>
        <dbReference type="SAM" id="MobiDB-lite"/>
    </source>
</evidence>
<dbReference type="EMBL" id="AP002867">
    <property type="protein sequence ID" value="BAD52560.1"/>
    <property type="molecule type" value="Genomic_DNA"/>
</dbReference>
<gene>
    <name evidence="2" type="primary">P0463F06.28</name>
</gene>
<accession>Q5ZDU6</accession>
<dbReference type="AlphaFoldDB" id="Q5ZDU6"/>
<sequence length="104" mass="11253">MRATARHGRKATGRKRFTHLPTERTSGGGGVGRPQPPECRINRSAPAGMRRREGKGKGNHVPGRYRSSGPTASALKCFSLLKLQGQKETPRGQACNAYMQGLLP</sequence>
<proteinExistence type="predicted"/>
<feature type="compositionally biased region" description="Basic residues" evidence="1">
    <location>
        <begin position="1"/>
        <end position="18"/>
    </location>
</feature>
<organism evidence="2">
    <name type="scientific">Oryza sativa subsp. japonica</name>
    <name type="common">Rice</name>
    <dbReference type="NCBI Taxonomy" id="39947"/>
    <lineage>
        <taxon>Eukaryota</taxon>
        <taxon>Viridiplantae</taxon>
        <taxon>Streptophyta</taxon>
        <taxon>Embryophyta</taxon>
        <taxon>Tracheophyta</taxon>
        <taxon>Spermatophyta</taxon>
        <taxon>Magnoliopsida</taxon>
        <taxon>Liliopsida</taxon>
        <taxon>Poales</taxon>
        <taxon>Poaceae</taxon>
        <taxon>BOP clade</taxon>
        <taxon>Oryzoideae</taxon>
        <taxon>Oryzeae</taxon>
        <taxon>Oryzinae</taxon>
        <taxon>Oryza</taxon>
        <taxon>Oryza sativa</taxon>
    </lineage>
</organism>
<protein>
    <submittedName>
        <fullName evidence="2">Uncharacterized protein</fullName>
    </submittedName>
</protein>
<dbReference type="Proteomes" id="UP000817658">
    <property type="component" value="Chromosome 1"/>
</dbReference>
<reference evidence="2" key="1">
    <citation type="journal article" date="2002" name="Nature">
        <title>The genome sequence and structure of rice chromosome 1.</title>
        <authorList>
            <person name="Sasaki T."/>
            <person name="Matsumoto T."/>
            <person name="Yamamoto K."/>
            <person name="Sakata K."/>
            <person name="Baba T."/>
            <person name="Katayose Y."/>
            <person name="Wu J."/>
            <person name="Niimura Y."/>
            <person name="Cheng Z."/>
            <person name="Nagamura Y."/>
            <person name="Antonio B.A."/>
            <person name="Kanamori H."/>
            <person name="Hosokawa S."/>
            <person name="Masukawa M."/>
            <person name="Arikawa K."/>
            <person name="Chiden Y."/>
            <person name="Hayashi M."/>
            <person name="Okamoto M."/>
            <person name="Ando T."/>
            <person name="Aoki H."/>
            <person name="Arita K."/>
            <person name="Hamada M."/>
            <person name="Harada C."/>
            <person name="Hijishita S."/>
            <person name="Honda M."/>
            <person name="Ichikawa Y."/>
            <person name="Idonuma A."/>
            <person name="Iijima M."/>
            <person name="Ikeda M."/>
            <person name="Ikeno M."/>
            <person name="Itoh S."/>
            <person name="Itoh T."/>
            <person name="Itoh Y."/>
            <person name="Itoh Y."/>
            <person name="Iwabuchi A."/>
            <person name="Kamiya K."/>
            <person name="Karasawa W."/>
            <person name="Katagiri S."/>
            <person name="Kikuta A."/>
            <person name="Kobayashi N."/>
            <person name="Kono I."/>
            <person name="Machita K."/>
            <person name="Maehara T."/>
            <person name="Mizuno H."/>
            <person name="Mizubayashi T."/>
            <person name="Mukai Y."/>
            <person name="Nagasaki H."/>
            <person name="Nakashima M."/>
            <person name="Nakama Y."/>
            <person name="Nakamichi Y."/>
            <person name="Nakamura M."/>
            <person name="Namiki N."/>
            <person name="Negishi M."/>
            <person name="Ohta I."/>
            <person name="Ono N."/>
            <person name="Saji S."/>
            <person name="Sakai K."/>
            <person name="Shibata M."/>
            <person name="Shimokawa T."/>
            <person name="Shomura A."/>
            <person name="Song J."/>
            <person name="Takazaki Y."/>
            <person name="Terasawa K."/>
            <person name="Tsuji K."/>
            <person name="Waki K."/>
            <person name="Yamagata H."/>
            <person name="Yamane H."/>
            <person name="Yoshiki S."/>
            <person name="Yoshihara R."/>
            <person name="Yukawa K."/>
            <person name="Zhong H."/>
            <person name="Iwama H."/>
            <person name="Endo T."/>
            <person name="Ito H."/>
            <person name="Hahn J.H."/>
            <person name="Kim H.I."/>
            <person name="Eun M.Y."/>
            <person name="Yano M."/>
            <person name="Jiang J."/>
            <person name="Gojobori T."/>
        </authorList>
    </citation>
    <scope>NUCLEOTIDE SEQUENCE [LARGE SCALE GENOMIC DNA]</scope>
</reference>
<name>Q5ZDU6_ORYSJ</name>
<feature type="region of interest" description="Disordered" evidence="1">
    <location>
        <begin position="1"/>
        <end position="69"/>
    </location>
</feature>
<evidence type="ECO:0000313" key="2">
    <source>
        <dbReference type="EMBL" id="BAD52560.1"/>
    </source>
</evidence>